<accession>A0A543C1C4</accession>
<reference evidence="2 3" key="1">
    <citation type="submission" date="2019-06" db="EMBL/GenBank/DDBJ databases">
        <title>Sequencing the genomes of 1000 actinobacteria strains.</title>
        <authorList>
            <person name="Klenk H.-P."/>
        </authorList>
    </citation>
    <scope>NUCLEOTIDE SEQUENCE [LARGE SCALE GENOMIC DNA]</scope>
    <source>
        <strain evidence="2 3">DSM 102200</strain>
    </source>
</reference>
<name>A0A543C1C4_9ACTN</name>
<keyword evidence="3" id="KW-1185">Reference proteome</keyword>
<evidence type="ECO:0000256" key="1">
    <source>
        <dbReference type="SAM" id="MobiDB-lite"/>
    </source>
</evidence>
<evidence type="ECO:0000313" key="2">
    <source>
        <dbReference type="EMBL" id="TQL90872.1"/>
    </source>
</evidence>
<comment type="caution">
    <text evidence="2">The sequence shown here is derived from an EMBL/GenBank/DDBJ whole genome shotgun (WGS) entry which is preliminary data.</text>
</comment>
<dbReference type="AlphaFoldDB" id="A0A543C1C4"/>
<sequence length="96" mass="10450">MLHIPGGCADRLGRGTGEEGFVQMNDGVRPLWRSSGKPLSQLTAEELTEAIQYVDGQQESDAPLLKALRELYAQREIDGEVPERQDGSEPPLLACG</sequence>
<organism evidence="2 3">
    <name type="scientific">Actinoallomurus bryophytorum</name>
    <dbReference type="NCBI Taxonomy" id="1490222"/>
    <lineage>
        <taxon>Bacteria</taxon>
        <taxon>Bacillati</taxon>
        <taxon>Actinomycetota</taxon>
        <taxon>Actinomycetes</taxon>
        <taxon>Streptosporangiales</taxon>
        <taxon>Thermomonosporaceae</taxon>
        <taxon>Actinoallomurus</taxon>
    </lineage>
</organism>
<feature type="compositionally biased region" description="Basic and acidic residues" evidence="1">
    <location>
        <begin position="77"/>
        <end position="87"/>
    </location>
</feature>
<feature type="region of interest" description="Disordered" evidence="1">
    <location>
        <begin position="77"/>
        <end position="96"/>
    </location>
</feature>
<dbReference type="EMBL" id="VFOZ01000002">
    <property type="protein sequence ID" value="TQL90872.1"/>
    <property type="molecule type" value="Genomic_DNA"/>
</dbReference>
<gene>
    <name evidence="2" type="ORF">FB559_8187</name>
</gene>
<evidence type="ECO:0000313" key="3">
    <source>
        <dbReference type="Proteomes" id="UP000316096"/>
    </source>
</evidence>
<dbReference type="Proteomes" id="UP000316096">
    <property type="component" value="Unassembled WGS sequence"/>
</dbReference>
<protein>
    <submittedName>
        <fullName evidence="2">Uncharacterized protein</fullName>
    </submittedName>
</protein>
<proteinExistence type="predicted"/>